<dbReference type="EMBL" id="SNYL01000007">
    <property type="protein sequence ID" value="TDQ43348.1"/>
    <property type="molecule type" value="Genomic_DNA"/>
</dbReference>
<dbReference type="RefSeq" id="WP_133597279.1">
    <property type="nucleotide sequence ID" value="NZ_SNYL01000007.1"/>
</dbReference>
<keyword evidence="2" id="KW-1185">Reference proteome</keyword>
<name>A0A4R6U9R9_9BURK</name>
<dbReference type="OrthoDB" id="9155022at2"/>
<evidence type="ECO:0000313" key="1">
    <source>
        <dbReference type="EMBL" id="TDQ43348.1"/>
    </source>
</evidence>
<proteinExistence type="predicted"/>
<sequence>MIPLKQAVQAHPVLAGVAQRIERSQRMLATILPLLPAGLRSQVAAGPVDESSWCVFVRNAAVASKLRQLSPTLLQALHREGLGVAQLRLKVRA</sequence>
<accession>A0A4R6U9R9</accession>
<dbReference type="Proteomes" id="UP000295510">
    <property type="component" value="Unassembled WGS sequence"/>
</dbReference>
<evidence type="ECO:0000313" key="2">
    <source>
        <dbReference type="Proteomes" id="UP000295510"/>
    </source>
</evidence>
<organism evidence="1 2">
    <name type="scientific">Tepidicella xavieri</name>
    <dbReference type="NCBI Taxonomy" id="360241"/>
    <lineage>
        <taxon>Bacteria</taxon>
        <taxon>Pseudomonadati</taxon>
        <taxon>Pseudomonadota</taxon>
        <taxon>Betaproteobacteria</taxon>
        <taxon>Burkholderiales</taxon>
        <taxon>Tepidicella</taxon>
    </lineage>
</organism>
<comment type="caution">
    <text evidence="1">The sequence shown here is derived from an EMBL/GenBank/DDBJ whole genome shotgun (WGS) entry which is preliminary data.</text>
</comment>
<protein>
    <submittedName>
        <fullName evidence="1">Uncharacterized protein DUF721</fullName>
    </submittedName>
</protein>
<dbReference type="AlphaFoldDB" id="A0A4R6U9R9"/>
<gene>
    <name evidence="1" type="ORF">DFR43_107117</name>
</gene>
<reference evidence="1 2" key="1">
    <citation type="submission" date="2019-03" db="EMBL/GenBank/DDBJ databases">
        <title>Genomic Encyclopedia of Type Strains, Phase IV (KMG-IV): sequencing the most valuable type-strain genomes for metagenomic binning, comparative biology and taxonomic classification.</title>
        <authorList>
            <person name="Goeker M."/>
        </authorList>
    </citation>
    <scope>NUCLEOTIDE SEQUENCE [LARGE SCALE GENOMIC DNA]</scope>
    <source>
        <strain evidence="1 2">DSM 19605</strain>
    </source>
</reference>